<dbReference type="RefSeq" id="WP_075079134.1">
    <property type="nucleotide sequence ID" value="NZ_BDCO01000002.1"/>
</dbReference>
<evidence type="ECO:0000256" key="4">
    <source>
        <dbReference type="ARBA" id="ARBA00022741"/>
    </source>
</evidence>
<organism evidence="11 12">
    <name type="scientific">Terrimicrobium sacchariphilum</name>
    <dbReference type="NCBI Taxonomy" id="690879"/>
    <lineage>
        <taxon>Bacteria</taxon>
        <taxon>Pseudomonadati</taxon>
        <taxon>Verrucomicrobiota</taxon>
        <taxon>Terrimicrobiia</taxon>
        <taxon>Terrimicrobiales</taxon>
        <taxon>Terrimicrobiaceae</taxon>
        <taxon>Terrimicrobium</taxon>
    </lineage>
</organism>
<evidence type="ECO:0000256" key="7">
    <source>
        <dbReference type="ARBA" id="ARBA00023136"/>
    </source>
</evidence>
<dbReference type="InterPro" id="IPR050352">
    <property type="entry name" value="ABCG_transporters"/>
</dbReference>
<dbReference type="InterPro" id="IPR003439">
    <property type="entry name" value="ABC_transporter-like_ATP-bd"/>
</dbReference>
<evidence type="ECO:0000256" key="8">
    <source>
        <dbReference type="SAM" id="MobiDB-lite"/>
    </source>
</evidence>
<proteinExistence type="predicted"/>
<dbReference type="InterPro" id="IPR017871">
    <property type="entry name" value="ABC_transporter-like_CS"/>
</dbReference>
<dbReference type="STRING" id="690879.TSACC_21814"/>
<dbReference type="PROSITE" id="PS00211">
    <property type="entry name" value="ABC_TRANSPORTER_1"/>
    <property type="match status" value="1"/>
</dbReference>
<feature type="transmembrane region" description="Helical" evidence="9">
    <location>
        <begin position="962"/>
        <end position="981"/>
    </location>
</feature>
<dbReference type="SUPFAM" id="SSF52540">
    <property type="entry name" value="P-loop containing nucleoside triphosphate hydrolases"/>
    <property type="match status" value="1"/>
</dbReference>
<keyword evidence="2" id="KW-0813">Transport</keyword>
<feature type="transmembrane region" description="Helical" evidence="9">
    <location>
        <begin position="895"/>
        <end position="918"/>
    </location>
</feature>
<evidence type="ECO:0000256" key="6">
    <source>
        <dbReference type="ARBA" id="ARBA00022989"/>
    </source>
</evidence>
<dbReference type="InParanoid" id="A0A146G9S0"/>
<dbReference type="Gene3D" id="3.40.50.300">
    <property type="entry name" value="P-loop containing nucleotide triphosphate hydrolases"/>
    <property type="match status" value="1"/>
</dbReference>
<dbReference type="GO" id="GO:0016887">
    <property type="term" value="F:ATP hydrolysis activity"/>
    <property type="evidence" value="ECO:0007669"/>
    <property type="project" value="InterPro"/>
</dbReference>
<sequence>MDASAQEPQSNRSRSKLEGIFLLASQAHAASRRMFRRLSGKPRTVAESPNLLPTLIKVFAAFARVDGEILEEEIDSSLGFLRYDYPDAVYSELRKLFRDALHEQQDLNAIAQKLSAELDDERKILLGVQLYDLISKAGLKQEQVIAYYSFMSQLGMAAQAIDIVYQLNANEQGDAGIYHQGASPLEAVSFGPQGSCDVALRGFQDHERILAYRYKELVILKNLSGRNLIVQGRVLKNGDLCRIFTGQRILIDDQVITHQDLVFYFNAKKNVATPQIFVAVNEDDEVRLEKNQSRDSCLQVTFGLGVKVTALKDVDAVLRDVRLTQGRTVDATLEDNIIFHNDSELDLGDLRRRARQYGGRFQLKASKSEYLVSNNPGLLHEDDILLSAGTGGDVLLKIYCDYDRKEGRVEVLQADRPIVVRGVPVRNYATLADGDTIRIDAGQVLRCNFTERLIEEERNIVRNLEVRDLVCRFRNSQVALDGISFSVQRGEMVCVMGASGAGKSTLMRSLSGTFAPAQGDVLFNGRSLYSNNDQLRKYVTYIPQHDAFDEHLTIEENLNFAAALRAPHLSRRERLRRIDSKLAELGLNERRNYVVGAAHKKTLSGGERKRLNIGLDMIGSADVYLFDEPTSGLSSKDSEHVIEIIRGMSHNKIVLVTIHQPTSKIFQMFNKAVLLDRGGKLVFFGTPQEMLKYFAEAEHQQHFGTEMGTCEACGTTRPEFIFDVLETPLRDLSGDIIFEENNRGQLVPARRYSPDYWRDKYEAYRLMKDVQQTTPPKDASPQLPSTSARRREPIRWREEWRQFVVLLKRAFLSKMRMPANLLMTILVAPALALLIGFVLRYNESGPYDFSSAYHIPTYLFLSLVVAMFLGLTNSVDDILRDRPVLLRERNLNVRIGYYVAGKALTLSVFALVQCALYTWIGDALLSVRGVYWIVFVAMFLTTVSGVAIGLVISSLVNESKTAVLVIPAVLIPQIILAGALIKYEEMNRNLDFVYTIEQWANRHPDAMSSTRSDLQVPLICEFMPMRWSYEALVFAQAKLNPLTSRQEIIQKQITELAANKNLTEPQEDRLEDLKDLLAIVSGLQGKNAKDIDRKLREVDNVIRGGPLDRAKFRGREKGVTAEQIYINQKVTDLISKAEMEQTDYRNDMPGRRHLNVFFGPVKEYLGIKVNMIWFNIGVLTLSTLVLFFALFLILNHQIRTRTV</sequence>
<dbReference type="GO" id="GO:0005524">
    <property type="term" value="F:ATP binding"/>
    <property type="evidence" value="ECO:0007669"/>
    <property type="project" value="UniProtKB-KW"/>
</dbReference>
<feature type="transmembrane region" description="Helical" evidence="9">
    <location>
        <begin position="1172"/>
        <end position="1194"/>
    </location>
</feature>
<evidence type="ECO:0000256" key="1">
    <source>
        <dbReference type="ARBA" id="ARBA00004141"/>
    </source>
</evidence>
<gene>
    <name evidence="11" type="ORF">TSACC_21814</name>
</gene>
<evidence type="ECO:0000256" key="2">
    <source>
        <dbReference type="ARBA" id="ARBA00022448"/>
    </source>
</evidence>
<dbReference type="PANTHER" id="PTHR48041:SF139">
    <property type="entry name" value="PROTEIN SCARLET"/>
    <property type="match status" value="1"/>
</dbReference>
<feature type="transmembrane region" description="Helical" evidence="9">
    <location>
        <begin position="821"/>
        <end position="841"/>
    </location>
</feature>
<feature type="transmembrane region" description="Helical" evidence="9">
    <location>
        <begin position="930"/>
        <end position="956"/>
    </location>
</feature>
<dbReference type="OrthoDB" id="9804819at2"/>
<evidence type="ECO:0000259" key="10">
    <source>
        <dbReference type="PROSITE" id="PS50893"/>
    </source>
</evidence>
<dbReference type="InterPro" id="IPR003593">
    <property type="entry name" value="AAA+_ATPase"/>
</dbReference>
<dbReference type="PANTHER" id="PTHR48041">
    <property type="entry name" value="ABC TRANSPORTER G FAMILY MEMBER 28"/>
    <property type="match status" value="1"/>
</dbReference>
<keyword evidence="7 9" id="KW-0472">Membrane</keyword>
<dbReference type="SMART" id="SM00382">
    <property type="entry name" value="AAA"/>
    <property type="match status" value="1"/>
</dbReference>
<keyword evidence="12" id="KW-1185">Reference proteome</keyword>
<comment type="subcellular location">
    <subcellularLocation>
        <location evidence="1">Membrane</location>
        <topology evidence="1">Multi-pass membrane protein</topology>
    </subcellularLocation>
</comment>
<dbReference type="Proteomes" id="UP000076023">
    <property type="component" value="Unassembled WGS sequence"/>
</dbReference>
<keyword evidence="3 9" id="KW-0812">Transmembrane</keyword>
<reference evidence="12" key="1">
    <citation type="journal article" date="2017" name="Genome Announc.">
        <title>Draft Genome Sequence of Terrimicrobium sacchariphilum NM-5T, a Facultative Anaerobic Soil Bacterium of the Class Spartobacteria.</title>
        <authorList>
            <person name="Qiu Y.L."/>
            <person name="Tourlousse D.M."/>
            <person name="Matsuura N."/>
            <person name="Ohashi A."/>
            <person name="Sekiguchi Y."/>
        </authorList>
    </citation>
    <scope>NUCLEOTIDE SEQUENCE [LARGE SCALE GENOMIC DNA]</scope>
    <source>
        <strain evidence="12">NM-5</strain>
    </source>
</reference>
<dbReference type="EMBL" id="BDCO01000002">
    <property type="protein sequence ID" value="GAT33398.1"/>
    <property type="molecule type" value="Genomic_DNA"/>
</dbReference>
<evidence type="ECO:0000313" key="12">
    <source>
        <dbReference type="Proteomes" id="UP000076023"/>
    </source>
</evidence>
<dbReference type="SUPFAM" id="SSF81665">
    <property type="entry name" value="Calcium ATPase, transmembrane domain M"/>
    <property type="match status" value="1"/>
</dbReference>
<dbReference type="PROSITE" id="PS50893">
    <property type="entry name" value="ABC_TRANSPORTER_2"/>
    <property type="match status" value="1"/>
</dbReference>
<feature type="transmembrane region" description="Helical" evidence="9">
    <location>
        <begin position="853"/>
        <end position="875"/>
    </location>
</feature>
<feature type="domain" description="ABC transporter" evidence="10">
    <location>
        <begin position="464"/>
        <end position="703"/>
    </location>
</feature>
<dbReference type="CDD" id="cd07177">
    <property type="entry name" value="terB_like"/>
    <property type="match status" value="1"/>
</dbReference>
<evidence type="ECO:0000313" key="11">
    <source>
        <dbReference type="EMBL" id="GAT33398.1"/>
    </source>
</evidence>
<feature type="region of interest" description="Disordered" evidence="8">
    <location>
        <begin position="771"/>
        <end position="790"/>
    </location>
</feature>
<dbReference type="GO" id="GO:0140359">
    <property type="term" value="F:ABC-type transporter activity"/>
    <property type="evidence" value="ECO:0007669"/>
    <property type="project" value="InterPro"/>
</dbReference>
<keyword evidence="5" id="KW-0067">ATP-binding</keyword>
<name>A0A146G9S0_TERSA</name>
<evidence type="ECO:0000256" key="9">
    <source>
        <dbReference type="SAM" id="Phobius"/>
    </source>
</evidence>
<keyword evidence="4" id="KW-0547">Nucleotide-binding</keyword>
<dbReference type="Pfam" id="PF00005">
    <property type="entry name" value="ABC_tran"/>
    <property type="match status" value="1"/>
</dbReference>
<dbReference type="GO" id="GO:0016020">
    <property type="term" value="C:membrane"/>
    <property type="evidence" value="ECO:0007669"/>
    <property type="project" value="UniProtKB-SubCell"/>
</dbReference>
<dbReference type="AlphaFoldDB" id="A0A146G9S0"/>
<dbReference type="InterPro" id="IPR023298">
    <property type="entry name" value="ATPase_P-typ_TM_dom_sf"/>
</dbReference>
<keyword evidence="6 9" id="KW-1133">Transmembrane helix</keyword>
<evidence type="ECO:0000256" key="3">
    <source>
        <dbReference type="ARBA" id="ARBA00022692"/>
    </source>
</evidence>
<protein>
    <submittedName>
        <fullName evidence="11">ABC-type multidrug transport system, ATPase component</fullName>
    </submittedName>
</protein>
<dbReference type="InterPro" id="IPR027417">
    <property type="entry name" value="P-loop_NTPase"/>
</dbReference>
<dbReference type="Pfam" id="PF01061">
    <property type="entry name" value="ABC2_membrane"/>
    <property type="match status" value="1"/>
</dbReference>
<accession>A0A146G9S0</accession>
<evidence type="ECO:0000256" key="5">
    <source>
        <dbReference type="ARBA" id="ARBA00022840"/>
    </source>
</evidence>
<comment type="caution">
    <text evidence="11">The sequence shown here is derived from an EMBL/GenBank/DDBJ whole genome shotgun (WGS) entry which is preliminary data.</text>
</comment>
<dbReference type="InterPro" id="IPR013525">
    <property type="entry name" value="ABC2_TM"/>
</dbReference>